<evidence type="ECO:0000259" key="6">
    <source>
        <dbReference type="PROSITE" id="PS51285"/>
    </source>
</evidence>
<evidence type="ECO:0000256" key="4">
    <source>
        <dbReference type="ARBA" id="ARBA00022777"/>
    </source>
</evidence>
<accession>A0A811KP68</accession>
<dbReference type="EMBL" id="CAJFCW020000003">
    <property type="protein sequence ID" value="CAG9107474.1"/>
    <property type="molecule type" value="Genomic_DNA"/>
</dbReference>
<dbReference type="PROSITE" id="PS51285">
    <property type="entry name" value="AGC_KINASE_CTER"/>
    <property type="match status" value="1"/>
</dbReference>
<dbReference type="OrthoDB" id="63267at2759"/>
<comment type="caution">
    <text evidence="7">The sequence shown here is derived from an EMBL/GenBank/DDBJ whole genome shotgun (WGS) entry which is preliminary data.</text>
</comment>
<sequence length="78" mass="8844">MFLHCETKSKTAPCRFFNSGRGADDVSNFDAEFTHEAPKLTPVDRLFLMNLDQSEFEGFTFVNPDFVQPVPVANNNNE</sequence>
<keyword evidence="8" id="KW-1185">Reference proteome</keyword>
<keyword evidence="5" id="KW-0067">ATP-binding</keyword>
<evidence type="ECO:0000313" key="8">
    <source>
        <dbReference type="Proteomes" id="UP000614601"/>
    </source>
</evidence>
<organism evidence="7 8">
    <name type="scientific">Bursaphelenchus okinawaensis</name>
    <dbReference type="NCBI Taxonomy" id="465554"/>
    <lineage>
        <taxon>Eukaryota</taxon>
        <taxon>Metazoa</taxon>
        <taxon>Ecdysozoa</taxon>
        <taxon>Nematoda</taxon>
        <taxon>Chromadorea</taxon>
        <taxon>Rhabditida</taxon>
        <taxon>Tylenchina</taxon>
        <taxon>Tylenchomorpha</taxon>
        <taxon>Aphelenchoidea</taxon>
        <taxon>Aphelenchoididae</taxon>
        <taxon>Bursaphelenchus</taxon>
    </lineage>
</organism>
<dbReference type="InterPro" id="IPR000961">
    <property type="entry name" value="AGC-kinase_C"/>
</dbReference>
<evidence type="ECO:0000256" key="1">
    <source>
        <dbReference type="ARBA" id="ARBA00022527"/>
    </source>
</evidence>
<keyword evidence="2" id="KW-0808">Transferase</keyword>
<dbReference type="AlphaFoldDB" id="A0A811KP68"/>
<dbReference type="GO" id="GO:0004674">
    <property type="term" value="F:protein serine/threonine kinase activity"/>
    <property type="evidence" value="ECO:0007669"/>
    <property type="project" value="UniProtKB-KW"/>
</dbReference>
<protein>
    <recommendedName>
        <fullName evidence="6">AGC-kinase C-terminal domain-containing protein</fullName>
    </recommendedName>
</protein>
<reference evidence="7" key="1">
    <citation type="submission" date="2020-09" db="EMBL/GenBank/DDBJ databases">
        <authorList>
            <person name="Kikuchi T."/>
        </authorList>
    </citation>
    <scope>NUCLEOTIDE SEQUENCE</scope>
    <source>
        <strain evidence="7">SH1</strain>
    </source>
</reference>
<gene>
    <name evidence="7" type="ORF">BOKJ2_LOCUS7011</name>
</gene>
<evidence type="ECO:0000256" key="3">
    <source>
        <dbReference type="ARBA" id="ARBA00022741"/>
    </source>
</evidence>
<feature type="domain" description="AGC-kinase C-terminal" evidence="6">
    <location>
        <begin position="1"/>
        <end position="71"/>
    </location>
</feature>
<dbReference type="Proteomes" id="UP000783686">
    <property type="component" value="Unassembled WGS sequence"/>
</dbReference>
<dbReference type="Proteomes" id="UP000614601">
    <property type="component" value="Unassembled WGS sequence"/>
</dbReference>
<dbReference type="Pfam" id="PF00433">
    <property type="entry name" value="Pkinase_C"/>
    <property type="match status" value="1"/>
</dbReference>
<keyword evidence="4" id="KW-0418">Kinase</keyword>
<dbReference type="EMBL" id="CAJFDH010000003">
    <property type="protein sequence ID" value="CAD5217285.1"/>
    <property type="molecule type" value="Genomic_DNA"/>
</dbReference>
<evidence type="ECO:0000256" key="2">
    <source>
        <dbReference type="ARBA" id="ARBA00022679"/>
    </source>
</evidence>
<keyword evidence="1" id="KW-0723">Serine/threonine-protein kinase</keyword>
<dbReference type="Gene3D" id="3.30.200.20">
    <property type="entry name" value="Phosphorylase Kinase, domain 1"/>
    <property type="match status" value="1"/>
</dbReference>
<evidence type="ECO:0000313" key="7">
    <source>
        <dbReference type="EMBL" id="CAD5217285.1"/>
    </source>
</evidence>
<evidence type="ECO:0000256" key="5">
    <source>
        <dbReference type="ARBA" id="ARBA00022840"/>
    </source>
</evidence>
<name>A0A811KP68_9BILA</name>
<dbReference type="GO" id="GO:0005524">
    <property type="term" value="F:ATP binding"/>
    <property type="evidence" value="ECO:0007669"/>
    <property type="project" value="UniProtKB-KW"/>
</dbReference>
<keyword evidence="3" id="KW-0547">Nucleotide-binding</keyword>
<dbReference type="InterPro" id="IPR017892">
    <property type="entry name" value="Pkinase_C"/>
</dbReference>
<proteinExistence type="predicted"/>